<proteinExistence type="predicted"/>
<dbReference type="AlphaFoldDB" id="A0AAD7D7R7"/>
<dbReference type="Proteomes" id="UP001221757">
    <property type="component" value="Unassembled WGS sequence"/>
</dbReference>
<feature type="compositionally biased region" description="Basic residues" evidence="1">
    <location>
        <begin position="38"/>
        <end position="51"/>
    </location>
</feature>
<keyword evidence="3" id="KW-1185">Reference proteome</keyword>
<gene>
    <name evidence="2" type="ORF">B0H17DRAFT_1074792</name>
</gene>
<accession>A0AAD7D7R7</accession>
<reference evidence="2" key="1">
    <citation type="submission" date="2023-03" db="EMBL/GenBank/DDBJ databases">
        <title>Massive genome expansion in bonnet fungi (Mycena s.s.) driven by repeated elements and novel gene families across ecological guilds.</title>
        <authorList>
            <consortium name="Lawrence Berkeley National Laboratory"/>
            <person name="Harder C.B."/>
            <person name="Miyauchi S."/>
            <person name="Viragh M."/>
            <person name="Kuo A."/>
            <person name="Thoen E."/>
            <person name="Andreopoulos B."/>
            <person name="Lu D."/>
            <person name="Skrede I."/>
            <person name="Drula E."/>
            <person name="Henrissat B."/>
            <person name="Morin E."/>
            <person name="Kohler A."/>
            <person name="Barry K."/>
            <person name="LaButti K."/>
            <person name="Morin E."/>
            <person name="Salamov A."/>
            <person name="Lipzen A."/>
            <person name="Mereny Z."/>
            <person name="Hegedus B."/>
            <person name="Baldrian P."/>
            <person name="Stursova M."/>
            <person name="Weitz H."/>
            <person name="Taylor A."/>
            <person name="Grigoriev I.V."/>
            <person name="Nagy L.G."/>
            <person name="Martin F."/>
            <person name="Kauserud H."/>
        </authorList>
    </citation>
    <scope>NUCLEOTIDE SEQUENCE</scope>
    <source>
        <strain evidence="2">CBHHK067</strain>
    </source>
</reference>
<evidence type="ECO:0000313" key="2">
    <source>
        <dbReference type="EMBL" id="KAJ7682970.1"/>
    </source>
</evidence>
<sequence length="59" mass="6739">MLGLQRLGVTSLLQPHPERVQLHLSRPTHKALRDLSRPKHGKPPPSRRHQPRVSSRALL</sequence>
<organism evidence="2 3">
    <name type="scientific">Mycena rosella</name>
    <name type="common">Pink bonnet</name>
    <name type="synonym">Agaricus rosellus</name>
    <dbReference type="NCBI Taxonomy" id="1033263"/>
    <lineage>
        <taxon>Eukaryota</taxon>
        <taxon>Fungi</taxon>
        <taxon>Dikarya</taxon>
        <taxon>Basidiomycota</taxon>
        <taxon>Agaricomycotina</taxon>
        <taxon>Agaricomycetes</taxon>
        <taxon>Agaricomycetidae</taxon>
        <taxon>Agaricales</taxon>
        <taxon>Marasmiineae</taxon>
        <taxon>Mycenaceae</taxon>
        <taxon>Mycena</taxon>
    </lineage>
</organism>
<name>A0AAD7D7R7_MYCRO</name>
<feature type="non-terminal residue" evidence="2">
    <location>
        <position position="1"/>
    </location>
</feature>
<evidence type="ECO:0000256" key="1">
    <source>
        <dbReference type="SAM" id="MobiDB-lite"/>
    </source>
</evidence>
<evidence type="ECO:0000313" key="3">
    <source>
        <dbReference type="Proteomes" id="UP001221757"/>
    </source>
</evidence>
<dbReference type="EMBL" id="JARKIE010000112">
    <property type="protein sequence ID" value="KAJ7682970.1"/>
    <property type="molecule type" value="Genomic_DNA"/>
</dbReference>
<feature type="region of interest" description="Disordered" evidence="1">
    <location>
        <begin position="18"/>
        <end position="59"/>
    </location>
</feature>
<protein>
    <submittedName>
        <fullName evidence="2">Uncharacterized protein</fullName>
    </submittedName>
</protein>
<comment type="caution">
    <text evidence="2">The sequence shown here is derived from an EMBL/GenBank/DDBJ whole genome shotgun (WGS) entry which is preliminary data.</text>
</comment>